<protein>
    <recommendedName>
        <fullName evidence="3">Phenolic acid decarboxylase subunit D</fullName>
    </recommendedName>
</protein>
<sequence>MNDTTVNSTICPRCDAENVRVLTTSPVPGRWTMYVCDTCIYSWRSTEPRSATDPLAYPAEFKIDPADIPSIPAIPTVPPRRR</sequence>
<dbReference type="RefSeq" id="WP_285584865.1">
    <property type="nucleotide sequence ID" value="NZ_BSTK01000031.1"/>
</dbReference>
<name>A0A9W6SD16_9ACTN</name>
<evidence type="ECO:0000313" key="1">
    <source>
        <dbReference type="EMBL" id="GLY92565.1"/>
    </source>
</evidence>
<gene>
    <name evidence="1" type="ORF">Airi02_104930</name>
</gene>
<dbReference type="Pfam" id="PF26358">
    <property type="entry name" value="EcdD_BsdD_detox"/>
    <property type="match status" value="1"/>
</dbReference>
<reference evidence="1" key="1">
    <citation type="submission" date="2023-03" db="EMBL/GenBank/DDBJ databases">
        <title>Actinoallomurus iriomotensis NBRC 103684.</title>
        <authorList>
            <person name="Ichikawa N."/>
            <person name="Sato H."/>
            <person name="Tonouchi N."/>
        </authorList>
    </citation>
    <scope>NUCLEOTIDE SEQUENCE</scope>
    <source>
        <strain evidence="1">NBRC 103684</strain>
    </source>
</reference>
<dbReference type="NCBIfam" id="NF041205">
    <property type="entry name" value="VdcD"/>
    <property type="match status" value="1"/>
</dbReference>
<organism evidence="1 2">
    <name type="scientific">Actinoallomurus iriomotensis</name>
    <dbReference type="NCBI Taxonomy" id="478107"/>
    <lineage>
        <taxon>Bacteria</taxon>
        <taxon>Bacillati</taxon>
        <taxon>Actinomycetota</taxon>
        <taxon>Actinomycetes</taxon>
        <taxon>Streptosporangiales</taxon>
        <taxon>Thermomonosporaceae</taxon>
        <taxon>Actinoallomurus</taxon>
    </lineage>
</organism>
<dbReference type="AlphaFoldDB" id="A0A9W6SD16"/>
<dbReference type="EMBL" id="BSTK01000031">
    <property type="protein sequence ID" value="GLY92565.1"/>
    <property type="molecule type" value="Genomic_DNA"/>
</dbReference>
<accession>A0A9W6SD16</accession>
<evidence type="ECO:0008006" key="3">
    <source>
        <dbReference type="Google" id="ProtNLM"/>
    </source>
</evidence>
<evidence type="ECO:0000313" key="2">
    <source>
        <dbReference type="Proteomes" id="UP001165074"/>
    </source>
</evidence>
<comment type="caution">
    <text evidence="1">The sequence shown here is derived from an EMBL/GenBank/DDBJ whole genome shotgun (WGS) entry which is preliminary data.</text>
</comment>
<keyword evidence="2" id="KW-1185">Reference proteome</keyword>
<dbReference type="Proteomes" id="UP001165074">
    <property type="component" value="Unassembled WGS sequence"/>
</dbReference>
<dbReference type="InterPro" id="IPR047707">
    <property type="entry name" value="VdcD-like"/>
</dbReference>
<proteinExistence type="predicted"/>